<dbReference type="EMBL" id="FRCP01000005">
    <property type="protein sequence ID" value="SHL97507.1"/>
    <property type="molecule type" value="Genomic_DNA"/>
</dbReference>
<dbReference type="STRING" id="1120996.SAMN02746066_00324"/>
<name>A0A1M7F1A1_9FIRM</name>
<accession>A0A1M7F1A1</accession>
<evidence type="ECO:0000256" key="3">
    <source>
        <dbReference type="ARBA" id="ARBA00022553"/>
    </source>
</evidence>
<protein>
    <recommendedName>
        <fullName evidence="2">histidine kinase</fullName>
        <ecNumber evidence="2">2.7.13.3</ecNumber>
    </recommendedName>
</protein>
<evidence type="ECO:0000256" key="2">
    <source>
        <dbReference type="ARBA" id="ARBA00012438"/>
    </source>
</evidence>
<dbReference type="SUPFAM" id="SSF55874">
    <property type="entry name" value="ATPase domain of HSP90 chaperone/DNA topoisomerase II/histidine kinase"/>
    <property type="match status" value="1"/>
</dbReference>
<evidence type="ECO:0000256" key="6">
    <source>
        <dbReference type="ARBA" id="ARBA00022777"/>
    </source>
</evidence>
<dbReference type="PANTHER" id="PTHR24421">
    <property type="entry name" value="NITRATE/NITRITE SENSOR PROTEIN NARX-RELATED"/>
    <property type="match status" value="1"/>
</dbReference>
<dbReference type="InterPro" id="IPR050482">
    <property type="entry name" value="Sensor_HK_TwoCompSys"/>
</dbReference>
<comment type="catalytic activity">
    <reaction evidence="1">
        <text>ATP + protein L-histidine = ADP + protein N-phospho-L-histidine.</text>
        <dbReference type="EC" id="2.7.13.3"/>
    </reaction>
</comment>
<dbReference type="GO" id="GO:0005524">
    <property type="term" value="F:ATP binding"/>
    <property type="evidence" value="ECO:0007669"/>
    <property type="project" value="UniProtKB-KW"/>
</dbReference>
<feature type="transmembrane region" description="Helical" evidence="9">
    <location>
        <begin position="78"/>
        <end position="96"/>
    </location>
</feature>
<dbReference type="PANTHER" id="PTHR24421:SF10">
    <property type="entry name" value="NITRATE_NITRITE SENSOR PROTEIN NARQ"/>
    <property type="match status" value="1"/>
</dbReference>
<dbReference type="InterPro" id="IPR036890">
    <property type="entry name" value="HATPase_C_sf"/>
</dbReference>
<keyword evidence="4" id="KW-0808">Transferase</keyword>
<dbReference type="CDD" id="cd16917">
    <property type="entry name" value="HATPase_UhpB-NarQ-NarX-like"/>
    <property type="match status" value="1"/>
</dbReference>
<dbReference type="GO" id="GO:0046983">
    <property type="term" value="F:protein dimerization activity"/>
    <property type="evidence" value="ECO:0007669"/>
    <property type="project" value="InterPro"/>
</dbReference>
<keyword evidence="12" id="KW-1185">Reference proteome</keyword>
<evidence type="ECO:0000256" key="4">
    <source>
        <dbReference type="ARBA" id="ARBA00022679"/>
    </source>
</evidence>
<dbReference type="GO" id="GO:0000155">
    <property type="term" value="F:phosphorelay sensor kinase activity"/>
    <property type="evidence" value="ECO:0007669"/>
    <property type="project" value="InterPro"/>
</dbReference>
<dbReference type="Gene3D" id="1.20.5.1930">
    <property type="match status" value="1"/>
</dbReference>
<evidence type="ECO:0000256" key="5">
    <source>
        <dbReference type="ARBA" id="ARBA00022741"/>
    </source>
</evidence>
<sequence length="364" mass="41400">MIEIIDKLVLLALSSAFCFLNFNSTYAIVYFLLVIIFTCLSTCTEKKQLKVGVFVLFLIISAFYPVLLYYLPIMVYDIFTIELQSAIVFAVIPFVVNFGFYYNNKLLLFCVMVVTGLLIKYKSEKENTLINEYNNLRDDTKELEIILEKQNQTLLENQDIEITAAMLSERNRISKEIHDNIGHLLSRSLLQIGALLTITKEDITKETLTSLRDSISDGMDSIRSSIHNMHDESIDLYNSIHRLTSDFTFCHVNFQYDLTTQPNAKVKSSLINIVKESLNNVMKHSNATNVSIKLLEHPAMYQLIIADNGTLTSTAKWYLSQNKTGDGMGLQSMADRIKAFQGNFNILTDKGFEIFITIPKKGGQ</sequence>
<evidence type="ECO:0000256" key="9">
    <source>
        <dbReference type="SAM" id="Phobius"/>
    </source>
</evidence>
<dbReference type="InterPro" id="IPR011712">
    <property type="entry name" value="Sig_transdc_His_kin_sub3_dim/P"/>
</dbReference>
<keyword evidence="3" id="KW-0597">Phosphoprotein</keyword>
<keyword evidence="6 11" id="KW-0418">Kinase</keyword>
<reference evidence="11 12" key="1">
    <citation type="submission" date="2016-11" db="EMBL/GenBank/DDBJ databases">
        <authorList>
            <person name="Jaros S."/>
            <person name="Januszkiewicz K."/>
            <person name="Wedrychowicz H."/>
        </authorList>
    </citation>
    <scope>NUCLEOTIDE SEQUENCE [LARGE SCALE GENOMIC DNA]</scope>
    <source>
        <strain evidence="11 12">DSM 15930</strain>
    </source>
</reference>
<dbReference type="RefSeq" id="WP_073282068.1">
    <property type="nucleotide sequence ID" value="NZ_FRCP01000005.1"/>
</dbReference>
<keyword evidence="5" id="KW-0547">Nucleotide-binding</keyword>
<dbReference type="GO" id="GO:0016020">
    <property type="term" value="C:membrane"/>
    <property type="evidence" value="ECO:0007669"/>
    <property type="project" value="InterPro"/>
</dbReference>
<feature type="transmembrane region" description="Helical" evidence="9">
    <location>
        <begin position="51"/>
        <end position="71"/>
    </location>
</feature>
<gene>
    <name evidence="11" type="ORF">SAMN02746066_00324</name>
</gene>
<evidence type="ECO:0000313" key="11">
    <source>
        <dbReference type="EMBL" id="SHL97507.1"/>
    </source>
</evidence>
<keyword evidence="9" id="KW-1133">Transmembrane helix</keyword>
<evidence type="ECO:0000256" key="8">
    <source>
        <dbReference type="ARBA" id="ARBA00023012"/>
    </source>
</evidence>
<evidence type="ECO:0000256" key="1">
    <source>
        <dbReference type="ARBA" id="ARBA00000085"/>
    </source>
</evidence>
<dbReference type="Proteomes" id="UP000184038">
    <property type="component" value="Unassembled WGS sequence"/>
</dbReference>
<evidence type="ECO:0000313" key="12">
    <source>
        <dbReference type="Proteomes" id="UP000184038"/>
    </source>
</evidence>
<feature type="domain" description="Signal transduction histidine kinase subgroup 3 dimerisation and phosphoacceptor" evidence="10">
    <location>
        <begin position="169"/>
        <end position="231"/>
    </location>
</feature>
<dbReference type="AlphaFoldDB" id="A0A1M7F1A1"/>
<dbReference type="Pfam" id="PF07730">
    <property type="entry name" value="HisKA_3"/>
    <property type="match status" value="1"/>
</dbReference>
<keyword evidence="7" id="KW-0067">ATP-binding</keyword>
<proteinExistence type="predicted"/>
<dbReference type="Gene3D" id="3.30.565.10">
    <property type="entry name" value="Histidine kinase-like ATPase, C-terminal domain"/>
    <property type="match status" value="1"/>
</dbReference>
<evidence type="ECO:0000259" key="10">
    <source>
        <dbReference type="Pfam" id="PF07730"/>
    </source>
</evidence>
<organism evidence="11 12">
    <name type="scientific">Anaerosporobacter mobilis DSM 15930</name>
    <dbReference type="NCBI Taxonomy" id="1120996"/>
    <lineage>
        <taxon>Bacteria</taxon>
        <taxon>Bacillati</taxon>
        <taxon>Bacillota</taxon>
        <taxon>Clostridia</taxon>
        <taxon>Lachnospirales</taxon>
        <taxon>Lachnospiraceae</taxon>
        <taxon>Anaerosporobacter</taxon>
    </lineage>
</organism>
<keyword evidence="9" id="KW-0812">Transmembrane</keyword>
<dbReference type="OrthoDB" id="9781904at2"/>
<keyword evidence="9" id="KW-0472">Membrane</keyword>
<dbReference type="EC" id="2.7.13.3" evidence="2"/>
<evidence type="ECO:0000256" key="7">
    <source>
        <dbReference type="ARBA" id="ARBA00022840"/>
    </source>
</evidence>
<keyword evidence="8" id="KW-0902">Two-component regulatory system</keyword>